<evidence type="ECO:0000256" key="4">
    <source>
        <dbReference type="ARBA" id="ARBA00020268"/>
    </source>
</evidence>
<keyword evidence="8 13" id="KW-0812">Transmembrane</keyword>
<protein>
    <recommendedName>
        <fullName evidence="4">Probable multidrug resistance protein NorM</fullName>
    </recommendedName>
    <alternativeName>
        <fullName evidence="12">Multidrug-efflux transporter</fullName>
    </alternativeName>
</protein>
<evidence type="ECO:0000256" key="2">
    <source>
        <dbReference type="ARBA" id="ARBA00004651"/>
    </source>
</evidence>
<dbReference type="OrthoDB" id="9811110at2"/>
<reference evidence="14 15" key="1">
    <citation type="submission" date="2015-03" db="EMBL/GenBank/DDBJ databases">
        <authorList>
            <person name="Murphy D."/>
        </authorList>
    </citation>
    <scope>NUCLEOTIDE SEQUENCE [LARGE SCALE GENOMIC DNA]</scope>
    <source>
        <strain evidence="14 15">OL-4</strain>
    </source>
</reference>
<organism evidence="14 15">
    <name type="scientific">Syntrophomonas zehnderi OL-4</name>
    <dbReference type="NCBI Taxonomy" id="690567"/>
    <lineage>
        <taxon>Bacteria</taxon>
        <taxon>Bacillati</taxon>
        <taxon>Bacillota</taxon>
        <taxon>Clostridia</taxon>
        <taxon>Eubacteriales</taxon>
        <taxon>Syntrophomonadaceae</taxon>
        <taxon>Syntrophomonas</taxon>
    </lineage>
</organism>
<feature type="transmembrane region" description="Helical" evidence="13">
    <location>
        <begin position="319"/>
        <end position="337"/>
    </location>
</feature>
<dbReference type="RefSeq" id="WP_046499659.1">
    <property type="nucleotide sequence ID" value="NZ_CGIH01000047.1"/>
</dbReference>
<evidence type="ECO:0000256" key="10">
    <source>
        <dbReference type="ARBA" id="ARBA00023065"/>
    </source>
</evidence>
<feature type="transmembrane region" description="Helical" evidence="13">
    <location>
        <begin position="94"/>
        <end position="124"/>
    </location>
</feature>
<dbReference type="GO" id="GO:0015297">
    <property type="term" value="F:antiporter activity"/>
    <property type="evidence" value="ECO:0007669"/>
    <property type="project" value="UniProtKB-KW"/>
</dbReference>
<dbReference type="EMBL" id="CGIH01000047">
    <property type="protein sequence ID" value="CFY02132.1"/>
    <property type="molecule type" value="Genomic_DNA"/>
</dbReference>
<proteinExistence type="inferred from homology"/>
<dbReference type="PIRSF" id="PIRSF006603">
    <property type="entry name" value="DinF"/>
    <property type="match status" value="1"/>
</dbReference>
<evidence type="ECO:0000256" key="6">
    <source>
        <dbReference type="ARBA" id="ARBA00022449"/>
    </source>
</evidence>
<dbReference type="AlphaFoldDB" id="A0A0E4GC32"/>
<keyword evidence="15" id="KW-1185">Reference proteome</keyword>
<keyword evidence="5" id="KW-0813">Transport</keyword>
<comment type="subcellular location">
    <subcellularLocation>
        <location evidence="2">Cell membrane</location>
        <topology evidence="2">Multi-pass membrane protein</topology>
    </subcellularLocation>
</comment>
<evidence type="ECO:0000256" key="11">
    <source>
        <dbReference type="ARBA" id="ARBA00023136"/>
    </source>
</evidence>
<accession>A0A0E4GC32</accession>
<feature type="transmembrane region" description="Helical" evidence="13">
    <location>
        <begin position="357"/>
        <end position="381"/>
    </location>
</feature>
<dbReference type="GO" id="GO:0006811">
    <property type="term" value="P:monoatomic ion transport"/>
    <property type="evidence" value="ECO:0007669"/>
    <property type="project" value="UniProtKB-KW"/>
</dbReference>
<gene>
    <name evidence="14" type="ORF">2578</name>
</gene>
<feature type="transmembrane region" description="Helical" evidence="13">
    <location>
        <begin position="136"/>
        <end position="157"/>
    </location>
</feature>
<sequence>MVIKKYALGEERVGRLIVRLSFPAMAGMLLSALLGLIDTFFVSRLGSAALAALTICIPIEILLVSMGSATGVGITSLLSRTLGKNELAMADNIAWHGIAIGVFYGIFFSWLGVTNLDMLLILFGCTPEIFSLCRDYLYIVLMGSVFTFIPLIAGHILQGEGNTYLPMLTSIIAISLNVMLDPLFIFGLGPLPAMNLTGAAVAMVLAQIITTLFILFKMYHSRVMLTWSIRHFHPSPTVIAKIYQVGLPTLVMELLTVIIMTSLNKILAGFGYTAVAALGVFFRIRSLFFMPIYGLAQGAMPIAGFAYGARQNDRVKETIIKASMIAAGILLVAWLVMHNYALEIIQLFSQDPKMTVLGVNCLKLATFFLPIMGPIIILNTVLQGIGKGTSAMWLSLIRQIGFFWPALVLLPRFFGLNGVWLAFSISELLSGFLAVFFFIRLWIQLQEYKHYTIMFLFKKGYILNRFFAWLKW</sequence>
<evidence type="ECO:0000256" key="7">
    <source>
        <dbReference type="ARBA" id="ARBA00022475"/>
    </source>
</evidence>
<feature type="transmembrane region" description="Helical" evidence="13">
    <location>
        <begin position="198"/>
        <end position="219"/>
    </location>
</feature>
<dbReference type="NCBIfam" id="TIGR00797">
    <property type="entry name" value="matE"/>
    <property type="match status" value="1"/>
</dbReference>
<dbReference type="PANTHER" id="PTHR43298">
    <property type="entry name" value="MULTIDRUG RESISTANCE PROTEIN NORM-RELATED"/>
    <property type="match status" value="1"/>
</dbReference>
<evidence type="ECO:0000256" key="13">
    <source>
        <dbReference type="SAM" id="Phobius"/>
    </source>
</evidence>
<evidence type="ECO:0000313" key="14">
    <source>
        <dbReference type="EMBL" id="CFY02132.1"/>
    </source>
</evidence>
<keyword evidence="11 13" id="KW-0472">Membrane</keyword>
<evidence type="ECO:0000256" key="9">
    <source>
        <dbReference type="ARBA" id="ARBA00022989"/>
    </source>
</evidence>
<dbReference type="STRING" id="690567.2578"/>
<comment type="similarity">
    <text evidence="3">Belongs to the multi antimicrobial extrusion (MATE) (TC 2.A.66.1) family.</text>
</comment>
<evidence type="ECO:0000313" key="15">
    <source>
        <dbReference type="Proteomes" id="UP000045545"/>
    </source>
</evidence>
<keyword evidence="10" id="KW-0406">Ion transport</keyword>
<evidence type="ECO:0000256" key="8">
    <source>
        <dbReference type="ARBA" id="ARBA00022692"/>
    </source>
</evidence>
<keyword evidence="6" id="KW-0050">Antiport</keyword>
<dbReference type="InterPro" id="IPR002528">
    <property type="entry name" value="MATE_fam"/>
</dbReference>
<evidence type="ECO:0000256" key="12">
    <source>
        <dbReference type="ARBA" id="ARBA00031636"/>
    </source>
</evidence>
<dbReference type="InterPro" id="IPR048279">
    <property type="entry name" value="MdtK-like"/>
</dbReference>
<feature type="transmembrane region" description="Helical" evidence="13">
    <location>
        <begin position="163"/>
        <end position="186"/>
    </location>
</feature>
<keyword evidence="9 13" id="KW-1133">Transmembrane helix</keyword>
<dbReference type="GO" id="GO:0042910">
    <property type="term" value="F:xenobiotic transmembrane transporter activity"/>
    <property type="evidence" value="ECO:0007669"/>
    <property type="project" value="InterPro"/>
</dbReference>
<dbReference type="PANTHER" id="PTHR43298:SF2">
    <property type="entry name" value="FMN_FAD EXPORTER YEEO-RELATED"/>
    <property type="match status" value="1"/>
</dbReference>
<dbReference type="Pfam" id="PF01554">
    <property type="entry name" value="MatE"/>
    <property type="match status" value="2"/>
</dbReference>
<evidence type="ECO:0000256" key="3">
    <source>
        <dbReference type="ARBA" id="ARBA00010199"/>
    </source>
</evidence>
<feature type="transmembrane region" description="Helical" evidence="13">
    <location>
        <begin position="290"/>
        <end position="307"/>
    </location>
</feature>
<dbReference type="GO" id="GO:0005886">
    <property type="term" value="C:plasma membrane"/>
    <property type="evidence" value="ECO:0007669"/>
    <property type="project" value="UniProtKB-SubCell"/>
</dbReference>
<dbReference type="Proteomes" id="UP000045545">
    <property type="component" value="Unassembled WGS sequence"/>
</dbReference>
<feature type="transmembrane region" description="Helical" evidence="13">
    <location>
        <begin position="20"/>
        <end position="41"/>
    </location>
</feature>
<dbReference type="InterPro" id="IPR050222">
    <property type="entry name" value="MATE_MdtK"/>
</dbReference>
<comment type="function">
    <text evidence="1">Multidrug efflux pump.</text>
</comment>
<evidence type="ECO:0000256" key="5">
    <source>
        <dbReference type="ARBA" id="ARBA00022448"/>
    </source>
</evidence>
<feature type="transmembrane region" description="Helical" evidence="13">
    <location>
        <begin position="48"/>
        <end position="74"/>
    </location>
</feature>
<name>A0A0E4GC32_9FIRM</name>
<keyword evidence="7" id="KW-1003">Cell membrane</keyword>
<evidence type="ECO:0000256" key="1">
    <source>
        <dbReference type="ARBA" id="ARBA00003408"/>
    </source>
</evidence>
<feature type="transmembrane region" description="Helical" evidence="13">
    <location>
        <begin position="420"/>
        <end position="443"/>
    </location>
</feature>
<feature type="transmembrane region" description="Helical" evidence="13">
    <location>
        <begin position="393"/>
        <end position="414"/>
    </location>
</feature>